<dbReference type="SUPFAM" id="SSF53067">
    <property type="entry name" value="Actin-like ATPase domain"/>
    <property type="match status" value="2"/>
</dbReference>
<keyword evidence="4" id="KW-0418">Kinase</keyword>
<dbReference type="Proteomes" id="UP001152533">
    <property type="component" value="Unassembled WGS sequence"/>
</dbReference>
<dbReference type="InterPro" id="IPR001312">
    <property type="entry name" value="Hexokinase"/>
</dbReference>
<dbReference type="GO" id="GO:0001678">
    <property type="term" value="P:intracellular glucose homeostasis"/>
    <property type="evidence" value="ECO:0007669"/>
    <property type="project" value="InterPro"/>
</dbReference>
<keyword evidence="10" id="KW-1185">Reference proteome</keyword>
<evidence type="ECO:0000313" key="10">
    <source>
        <dbReference type="Proteomes" id="UP001152533"/>
    </source>
</evidence>
<dbReference type="PROSITE" id="PS51748">
    <property type="entry name" value="HEXOKINASE_2"/>
    <property type="match status" value="1"/>
</dbReference>
<evidence type="ECO:0000256" key="1">
    <source>
        <dbReference type="ARBA" id="ARBA00009225"/>
    </source>
</evidence>
<evidence type="ECO:0008006" key="11">
    <source>
        <dbReference type="Google" id="ProtNLM"/>
    </source>
</evidence>
<reference evidence="9" key="1">
    <citation type="submission" date="2022-08" db="EMBL/GenBank/DDBJ databases">
        <authorList>
            <person name="Giroux E."/>
            <person name="Giroux E."/>
        </authorList>
    </citation>
    <scope>NUCLEOTIDE SEQUENCE</scope>
    <source>
        <strain evidence="9">H1091258</strain>
    </source>
</reference>
<organism evidence="9 10">
    <name type="scientific">Colletotrichum noveboracense</name>
    <dbReference type="NCBI Taxonomy" id="2664923"/>
    <lineage>
        <taxon>Eukaryota</taxon>
        <taxon>Fungi</taxon>
        <taxon>Dikarya</taxon>
        <taxon>Ascomycota</taxon>
        <taxon>Pezizomycotina</taxon>
        <taxon>Sordariomycetes</taxon>
        <taxon>Hypocreomycetidae</taxon>
        <taxon>Glomerellales</taxon>
        <taxon>Glomerellaceae</taxon>
        <taxon>Colletotrichum</taxon>
        <taxon>Colletotrichum gloeosporioides species complex</taxon>
    </lineage>
</organism>
<dbReference type="Pfam" id="PF03727">
    <property type="entry name" value="Hexokinase_2"/>
    <property type="match status" value="1"/>
</dbReference>
<proteinExistence type="inferred from homology"/>
<evidence type="ECO:0000256" key="5">
    <source>
        <dbReference type="ARBA" id="ARBA00022840"/>
    </source>
</evidence>
<dbReference type="PRINTS" id="PR00475">
    <property type="entry name" value="HEXOKINASE"/>
</dbReference>
<feature type="domain" description="Hexokinase C-terminal" evidence="8">
    <location>
        <begin position="224"/>
        <end position="497"/>
    </location>
</feature>
<dbReference type="InterPro" id="IPR043129">
    <property type="entry name" value="ATPase_NBD"/>
</dbReference>
<dbReference type="Gene3D" id="1.10.287.1250">
    <property type="match status" value="1"/>
</dbReference>
<dbReference type="GO" id="GO:0006006">
    <property type="term" value="P:glucose metabolic process"/>
    <property type="evidence" value="ECO:0007669"/>
    <property type="project" value="TreeGrafter"/>
</dbReference>
<dbReference type="InterPro" id="IPR022672">
    <property type="entry name" value="Hexokinase_N"/>
</dbReference>
<accession>A0A9W4RLB7</accession>
<name>A0A9W4RLB7_9PEZI</name>
<dbReference type="EMBL" id="CAMGZC010000103">
    <property type="protein sequence ID" value="CAI0643382.1"/>
    <property type="molecule type" value="Genomic_DNA"/>
</dbReference>
<dbReference type="Gene3D" id="3.30.420.40">
    <property type="match status" value="1"/>
</dbReference>
<keyword evidence="2" id="KW-0808">Transferase</keyword>
<feature type="compositionally biased region" description="Gly residues" evidence="6">
    <location>
        <begin position="743"/>
        <end position="762"/>
    </location>
</feature>
<dbReference type="GO" id="GO:0005536">
    <property type="term" value="F:D-glucose binding"/>
    <property type="evidence" value="ECO:0007669"/>
    <property type="project" value="InterPro"/>
</dbReference>
<dbReference type="GO" id="GO:0004340">
    <property type="term" value="F:glucokinase activity"/>
    <property type="evidence" value="ECO:0007669"/>
    <property type="project" value="TreeGrafter"/>
</dbReference>
<dbReference type="PANTHER" id="PTHR19443:SF30">
    <property type="entry name" value="GLUCOKINASE-1-RELATED"/>
    <property type="match status" value="1"/>
</dbReference>
<evidence type="ECO:0000256" key="4">
    <source>
        <dbReference type="ARBA" id="ARBA00022777"/>
    </source>
</evidence>
<gene>
    <name evidence="9" type="ORF">CGXH109_LOCUS25018</name>
</gene>
<dbReference type="Gene3D" id="3.40.367.20">
    <property type="match status" value="1"/>
</dbReference>
<dbReference type="GO" id="GO:0005739">
    <property type="term" value="C:mitochondrion"/>
    <property type="evidence" value="ECO:0007669"/>
    <property type="project" value="TreeGrafter"/>
</dbReference>
<dbReference type="InterPro" id="IPR022673">
    <property type="entry name" value="Hexokinase_C"/>
</dbReference>
<dbReference type="GO" id="GO:0005524">
    <property type="term" value="F:ATP binding"/>
    <property type="evidence" value="ECO:0007669"/>
    <property type="project" value="UniProtKB-KW"/>
</dbReference>
<dbReference type="GO" id="GO:0006096">
    <property type="term" value="P:glycolytic process"/>
    <property type="evidence" value="ECO:0007669"/>
    <property type="project" value="TreeGrafter"/>
</dbReference>
<evidence type="ECO:0000256" key="6">
    <source>
        <dbReference type="SAM" id="MobiDB-lite"/>
    </source>
</evidence>
<dbReference type="Gene3D" id="2.70.50.70">
    <property type="match status" value="1"/>
</dbReference>
<protein>
    <recommendedName>
        <fullName evidence="11">Hexokinase</fullName>
    </recommendedName>
</protein>
<dbReference type="PANTHER" id="PTHR19443">
    <property type="entry name" value="HEXOKINASE"/>
    <property type="match status" value="1"/>
</dbReference>
<evidence type="ECO:0000313" key="9">
    <source>
        <dbReference type="EMBL" id="CAI0643382.1"/>
    </source>
</evidence>
<dbReference type="CDD" id="cd12148">
    <property type="entry name" value="fungal_TF_MHR"/>
    <property type="match status" value="1"/>
</dbReference>
<evidence type="ECO:0000259" key="7">
    <source>
        <dbReference type="Pfam" id="PF00349"/>
    </source>
</evidence>
<evidence type="ECO:0000256" key="2">
    <source>
        <dbReference type="ARBA" id="ARBA00022679"/>
    </source>
</evidence>
<comment type="caution">
    <text evidence="9">The sequence shown here is derived from an EMBL/GenBank/DDBJ whole genome shotgun (WGS) entry which is preliminary data.</text>
</comment>
<comment type="similarity">
    <text evidence="1">Belongs to the hexokinase family.</text>
</comment>
<evidence type="ECO:0000256" key="3">
    <source>
        <dbReference type="ARBA" id="ARBA00022741"/>
    </source>
</evidence>
<dbReference type="Pfam" id="PF00349">
    <property type="entry name" value="Hexokinase_1"/>
    <property type="match status" value="1"/>
</dbReference>
<sequence length="1403" mass="155892">MSSNSLEEVRRSDLISEAQKIAKEFEFPAEDVRRATTHFLKQLNEGLQKDGTSMCQIPSYVTKLPNGSEKGVCLAIDLGGTNLRSKVTIPRHLMLAPTYKDLFRFIALQTKAFMEKHHASDLESWETLVKDGGLTDELRRSHSKSLGFTFSFTFDQHALNKGELLYWTKSFDIPDAVGRDPCAMLQETLDEQELPLLVTALANDTVGTLAARAYTSPGRSSTIVGAIFGTGTNGAYMERLSRITKLHSRQGTSKYEPHAMMALNTEWGGFDNKLEVLPTTRFDRELDQESVNPDDQHFEKRISGMYLGELLRRILVHLLSSHKEAFDMEVAPESAVHVADSIDSSLLSSVVKDSTEDLEIAHAQAVKIISEAIGLRAARLSSVAIAGVALQSGRLVSKATVKSTAAPWGMGIHILAPFFYGMRSAWEVLAKWLRIKVHIKFPAKDSSPTFREPEHGAGAVSDDAEEGVIDIGVDGSLIEHFPNFEENIREALREVLEIGDEVMRPSFWAVAMFILTFAHLSSAHMMMSDPPPLKAKINPNTAEGNIDYSYTNPLSSSGSDYPCKGHLSVLGTSEGAPVDTWNAGEDHTITLSGHTTHNGGSCQVSISVDGGNTFKVLRSIIGSCPAGDGYQISFTLPDDTPSSDQAILAWSWFNNLGNREMYMNCAVIKIGNGGSGNNFRAQPDIFRANVGNGCRTVDNADVMIPNPGSNVEFVSSNAVPPTGDCESGPGAQAPGGSDSNSGSGSGSGSGCGSGQVSGVGEDGNGEDEKLYKPGNDWPHGFNCNNGRTVAVGLRQSSLMLLVFTGQAPTPPTNTPPTVTWLRAIRPGCALISSRHDSVYRIYFKPSNSCFGGLNEQQPLLKNLPEEAAQDVFQRIRSGADAATIVSHVEAGDLLLQMAVTPETRLRYDFPYRSEMPEIYVQSNPYLNSFIYEAASLYSAHGQRRPSPAAASGSQELQSVYTKPFHAAQVIEPRLSDAKISWWTNVCDDDSLMRDLLRALFRCEYQFSAAFQKDLFLEDLVSQKQDFCSSLLVNITLAYACVCYPQFSNRVEYWNPNTLGYRFLAEAKRLWELQASEPRVTTIQAGVLFSVFHNLCGWAYTAWALYNWETLVAFSFMIPPLVKEPPDWPLPDPAKEGEWYGEIWLQYRLVPDLQPTHFGHIFRTRAKFRVIMNEYCDAAFSPNGFITLDKATRLHEKLRRWYSDMPEPLNPKTIALPGHFQLHIYYYHLLLMIYEPLLATSKDLDPTLQKVVADAKKYLQTLIRLYYLRHGYEAMDLFLVIPLMLTGYDCINAILEEKSGHPIEILRSTLILVAKGLQNQRRNHYLAEALFRVIRGRMRPQEVALLRSSMTFDDEQEMEKHDMVQAVRSHWPVSIVKKQEEVDDHILTHLVESYGSLNVEETAQ</sequence>
<feature type="domain" description="Hexokinase N-terminal" evidence="7">
    <location>
        <begin position="18"/>
        <end position="214"/>
    </location>
</feature>
<evidence type="ECO:0000259" key="8">
    <source>
        <dbReference type="Pfam" id="PF03727"/>
    </source>
</evidence>
<dbReference type="GO" id="GO:0008865">
    <property type="term" value="F:fructokinase activity"/>
    <property type="evidence" value="ECO:0007669"/>
    <property type="project" value="TreeGrafter"/>
</dbReference>
<dbReference type="GO" id="GO:0005829">
    <property type="term" value="C:cytosol"/>
    <property type="evidence" value="ECO:0007669"/>
    <property type="project" value="TreeGrafter"/>
</dbReference>
<feature type="region of interest" description="Disordered" evidence="6">
    <location>
        <begin position="713"/>
        <end position="777"/>
    </location>
</feature>
<keyword evidence="3" id="KW-0547">Nucleotide-binding</keyword>
<keyword evidence="5" id="KW-0067">ATP-binding</keyword>